<gene>
    <name evidence="1" type="ORF">O3P16_09500</name>
</gene>
<evidence type="ECO:0000313" key="2">
    <source>
        <dbReference type="Proteomes" id="UP001210231"/>
    </source>
</evidence>
<dbReference type="EMBL" id="JAQGEF010000009">
    <property type="protein sequence ID" value="MDA3615041.1"/>
    <property type="molecule type" value="Genomic_DNA"/>
</dbReference>
<proteinExistence type="predicted"/>
<dbReference type="Proteomes" id="UP001210231">
    <property type="component" value="Unassembled WGS sequence"/>
</dbReference>
<organism evidence="1 2">
    <name type="scientific">Polluticaenibacter yanchengensis</name>
    <dbReference type="NCBI Taxonomy" id="3014562"/>
    <lineage>
        <taxon>Bacteria</taxon>
        <taxon>Pseudomonadati</taxon>
        <taxon>Bacteroidota</taxon>
        <taxon>Chitinophagia</taxon>
        <taxon>Chitinophagales</taxon>
        <taxon>Chitinophagaceae</taxon>
        <taxon>Polluticaenibacter</taxon>
    </lineage>
</organism>
<accession>A0ABT4UJM9</accession>
<name>A0ABT4UJM9_9BACT</name>
<keyword evidence="2" id="KW-1185">Reference proteome</keyword>
<evidence type="ECO:0000313" key="1">
    <source>
        <dbReference type="EMBL" id="MDA3615041.1"/>
    </source>
</evidence>
<reference evidence="1 2" key="1">
    <citation type="submission" date="2022-12" db="EMBL/GenBank/DDBJ databases">
        <title>Chitinophagaceae gen. sp. nov., a new member of the family Chitinophagaceae, isolated from soil in a chemical factory.</title>
        <authorList>
            <person name="Ke Z."/>
        </authorList>
    </citation>
    <scope>NUCLEOTIDE SEQUENCE [LARGE SCALE GENOMIC DNA]</scope>
    <source>
        <strain evidence="1 2">LY-5</strain>
    </source>
</reference>
<sequence length="66" mass="7396">MKFCSTTTHLKLTDKQTKESKAHIKIAINNIRSNHSPLILNEVKNLIAASERSEESSVIKATYIQA</sequence>
<protein>
    <submittedName>
        <fullName evidence="1">Uncharacterized protein</fullName>
    </submittedName>
</protein>
<comment type="caution">
    <text evidence="1">The sequence shown here is derived from an EMBL/GenBank/DDBJ whole genome shotgun (WGS) entry which is preliminary data.</text>
</comment>
<dbReference type="RefSeq" id="WP_407031366.1">
    <property type="nucleotide sequence ID" value="NZ_JAQGEF010000009.1"/>
</dbReference>